<sequence length="318" mass="35164">MDAQFERNYAECKRLGIPVGAYWYSYAKSEAEAIKEAELFISVLSGKQLEFPVYFDIEDRSQAGLGKELITAMCFSFNRRMEQAKYFAGVYSNTDWFTNRIDSSVSREFTPWLADYRSNYNKTLSRDIHQYTSSGQINGIAGRVDLNTCTRDFSSIIKSGGFNGSTAPANGSINDTPTPAQSCGVVNCDLLNVRIAPYEDSVRLRQVARGNQVLVTGVYANGWLQVDIEGVVCCVAGQYINYDATGIPSLDPPGYVATEGIVTGNLVNVRSGPGTSNKVLFQVAQGNSLNVYQEQSGWYKINCLHGDGWIDQRFVDLI</sequence>
<dbReference type="InterPro" id="IPR003646">
    <property type="entry name" value="SH3-like_bac-type"/>
</dbReference>
<organism evidence="3 4">
    <name type="scientific">[Clostridium] methylpentosum DSM 5476</name>
    <dbReference type="NCBI Taxonomy" id="537013"/>
    <lineage>
        <taxon>Bacteria</taxon>
        <taxon>Bacillati</taxon>
        <taxon>Bacillota</taxon>
        <taxon>Clostridia</taxon>
        <taxon>Eubacteriales</taxon>
        <taxon>Oscillospiraceae</taxon>
        <taxon>Oscillospiraceae incertae sedis</taxon>
    </lineage>
</organism>
<dbReference type="PROSITE" id="PS51781">
    <property type="entry name" value="SH3B"/>
    <property type="match status" value="1"/>
</dbReference>
<dbReference type="SUPFAM" id="SSF51445">
    <property type="entry name" value="(Trans)glycosidases"/>
    <property type="match status" value="1"/>
</dbReference>
<reference evidence="3 4" key="2">
    <citation type="submission" date="2009-02" db="EMBL/GenBank/DDBJ databases">
        <title>Draft genome sequence of Clostridium methylpentosum (DSM 5476).</title>
        <authorList>
            <person name="Sudarsanam P."/>
            <person name="Ley R."/>
            <person name="Guruge J."/>
            <person name="Turnbaugh P.J."/>
            <person name="Mahowald M."/>
            <person name="Liep D."/>
            <person name="Gordon J."/>
        </authorList>
    </citation>
    <scope>NUCLEOTIDE SEQUENCE [LARGE SCALE GENOMIC DNA]</scope>
    <source>
        <strain evidence="3 4">DSM 5476</strain>
    </source>
</reference>
<keyword evidence="4" id="KW-1185">Reference proteome</keyword>
<keyword evidence="3" id="KW-0378">Hydrolase</keyword>
<feature type="domain" description="SH3b" evidence="2">
    <location>
        <begin position="257"/>
        <end position="318"/>
    </location>
</feature>
<protein>
    <submittedName>
        <fullName evidence="3">Glycosyl hydrolase family 25</fullName>
    </submittedName>
</protein>
<name>C0EIS6_9FIRM</name>
<dbReference type="GO" id="GO:0003796">
    <property type="term" value="F:lysozyme activity"/>
    <property type="evidence" value="ECO:0007669"/>
    <property type="project" value="InterPro"/>
</dbReference>
<dbReference type="HOGENOM" id="CLU_044973_8_1_9"/>
<dbReference type="SMART" id="SM00287">
    <property type="entry name" value="SH3b"/>
    <property type="match status" value="2"/>
</dbReference>
<comment type="caution">
    <text evidence="3">The sequence shown here is derived from an EMBL/GenBank/DDBJ whole genome shotgun (WGS) entry which is preliminary data.</text>
</comment>
<dbReference type="EMBL" id="ACEC01000130">
    <property type="protein sequence ID" value="EEG28587.1"/>
    <property type="molecule type" value="Genomic_DNA"/>
</dbReference>
<dbReference type="Pfam" id="PF01183">
    <property type="entry name" value="Glyco_hydro_25"/>
    <property type="match status" value="1"/>
</dbReference>
<proteinExistence type="inferred from homology"/>
<evidence type="ECO:0000313" key="4">
    <source>
        <dbReference type="Proteomes" id="UP000003340"/>
    </source>
</evidence>
<dbReference type="InterPro" id="IPR017853">
    <property type="entry name" value="GH"/>
</dbReference>
<dbReference type="STRING" id="537013.CLOSTMETH_03771"/>
<dbReference type="PROSITE" id="PS51904">
    <property type="entry name" value="GLYCOSYL_HYDROL_F25_2"/>
    <property type="match status" value="1"/>
</dbReference>
<dbReference type="Pfam" id="PF08239">
    <property type="entry name" value="SH3_3"/>
    <property type="match status" value="1"/>
</dbReference>
<dbReference type="InterPro" id="IPR002053">
    <property type="entry name" value="Glyco_hydro_25"/>
</dbReference>
<dbReference type="eggNOG" id="COG3757">
    <property type="taxonomic scope" value="Bacteria"/>
</dbReference>
<dbReference type="eggNOG" id="COG3807">
    <property type="taxonomic scope" value="Bacteria"/>
</dbReference>
<evidence type="ECO:0000259" key="2">
    <source>
        <dbReference type="PROSITE" id="PS51781"/>
    </source>
</evidence>
<dbReference type="Gene3D" id="2.30.30.40">
    <property type="entry name" value="SH3 Domains"/>
    <property type="match status" value="2"/>
</dbReference>
<dbReference type="PANTHER" id="PTHR34135:SF2">
    <property type="entry name" value="LYSOZYME"/>
    <property type="match status" value="1"/>
</dbReference>
<comment type="similarity">
    <text evidence="1">Belongs to the glycosyl hydrolase 25 family.</text>
</comment>
<evidence type="ECO:0000313" key="3">
    <source>
        <dbReference type="EMBL" id="EEG28587.1"/>
    </source>
</evidence>
<dbReference type="GO" id="GO:0009253">
    <property type="term" value="P:peptidoglycan catabolic process"/>
    <property type="evidence" value="ECO:0007669"/>
    <property type="project" value="InterPro"/>
</dbReference>
<dbReference type="GO" id="GO:0016998">
    <property type="term" value="P:cell wall macromolecule catabolic process"/>
    <property type="evidence" value="ECO:0007669"/>
    <property type="project" value="InterPro"/>
</dbReference>
<dbReference type="Proteomes" id="UP000003340">
    <property type="component" value="Unassembled WGS sequence"/>
</dbReference>
<reference evidence="3 4" key="1">
    <citation type="submission" date="2009-01" db="EMBL/GenBank/DDBJ databases">
        <authorList>
            <person name="Fulton L."/>
            <person name="Clifton S."/>
            <person name="Fulton B."/>
            <person name="Xu J."/>
            <person name="Minx P."/>
            <person name="Pepin K.H."/>
            <person name="Johnson M."/>
            <person name="Bhonagiri V."/>
            <person name="Nash W.E."/>
            <person name="Mardis E.R."/>
            <person name="Wilson R.K."/>
        </authorList>
    </citation>
    <scope>NUCLEOTIDE SEQUENCE [LARGE SCALE GENOMIC DNA]</scope>
    <source>
        <strain evidence="3 4">DSM 5476</strain>
    </source>
</reference>
<dbReference type="Gene3D" id="3.20.20.80">
    <property type="entry name" value="Glycosidases"/>
    <property type="match status" value="1"/>
</dbReference>
<dbReference type="GO" id="GO:0016052">
    <property type="term" value="P:carbohydrate catabolic process"/>
    <property type="evidence" value="ECO:0007669"/>
    <property type="project" value="TreeGrafter"/>
</dbReference>
<dbReference type="PANTHER" id="PTHR34135">
    <property type="entry name" value="LYSOZYME"/>
    <property type="match status" value="1"/>
</dbReference>
<accession>C0EIS6</accession>
<gene>
    <name evidence="3" type="ORF">CLOSTMETH_03771</name>
</gene>
<evidence type="ECO:0000256" key="1">
    <source>
        <dbReference type="ARBA" id="ARBA00010646"/>
    </source>
</evidence>
<dbReference type="AlphaFoldDB" id="C0EIS6"/>